<keyword evidence="6" id="KW-1185">Reference proteome</keyword>
<name>A0A8S1LWD6_9CILI</name>
<evidence type="ECO:0000313" key="6">
    <source>
        <dbReference type="Proteomes" id="UP000692954"/>
    </source>
</evidence>
<evidence type="ECO:0000256" key="4">
    <source>
        <dbReference type="PROSITE-ProRule" id="PRU00221"/>
    </source>
</evidence>
<dbReference type="InterPro" id="IPR033010">
    <property type="entry name" value="Cdc20/Fizzy"/>
</dbReference>
<dbReference type="GO" id="GO:0005680">
    <property type="term" value="C:anaphase-promoting complex"/>
    <property type="evidence" value="ECO:0007669"/>
    <property type="project" value="TreeGrafter"/>
</dbReference>
<dbReference type="GO" id="GO:0031145">
    <property type="term" value="P:anaphase-promoting complex-dependent catabolic process"/>
    <property type="evidence" value="ECO:0007669"/>
    <property type="project" value="TreeGrafter"/>
</dbReference>
<proteinExistence type="predicted"/>
<dbReference type="PROSITE" id="PS50082">
    <property type="entry name" value="WD_REPEATS_2"/>
    <property type="match status" value="1"/>
</dbReference>
<evidence type="ECO:0008006" key="7">
    <source>
        <dbReference type="Google" id="ProtNLM"/>
    </source>
</evidence>
<dbReference type="GO" id="GO:1990757">
    <property type="term" value="F:ubiquitin ligase activator activity"/>
    <property type="evidence" value="ECO:0007669"/>
    <property type="project" value="TreeGrafter"/>
</dbReference>
<dbReference type="SMART" id="SM00320">
    <property type="entry name" value="WD40"/>
    <property type="match status" value="3"/>
</dbReference>
<dbReference type="EMBL" id="CAJJDN010000030">
    <property type="protein sequence ID" value="CAD8073078.1"/>
    <property type="molecule type" value="Genomic_DNA"/>
</dbReference>
<evidence type="ECO:0000256" key="3">
    <source>
        <dbReference type="ARBA" id="ARBA00023306"/>
    </source>
</evidence>
<keyword evidence="2" id="KW-0677">Repeat</keyword>
<sequence length="324" mass="37035">MKNYYLNSSERGIKKVNNLLLYDQPETVYGQLLLNQTNLPSKNKKQFKEIQPLKLLDAPNVTQNSEYQLLDWSSQEIIFLGLKENLFARNFKTGITQLITQLEDGILTSLCSQGELIVYSTSNGDLIVIDSDQKQVLQTYQLNDITRMICFNDCILCCATVNNGILYIDLRQNKYIYRIGTLVDIYSVSLNDNLLAAGTLNKVCIYDIRKPQILIAQYNQDGRALAWDKRKQNYLCAGGLDQKITIWNTETEYNPYRLNADFAITQIVSTNTQLLYCAGNKCYNGNIVMNRHQEKILRIATSTDQTQLCSLGADELLIFWSLIN</sequence>
<reference evidence="5" key="1">
    <citation type="submission" date="2021-01" db="EMBL/GenBank/DDBJ databases">
        <authorList>
            <consortium name="Genoscope - CEA"/>
            <person name="William W."/>
        </authorList>
    </citation>
    <scope>NUCLEOTIDE SEQUENCE</scope>
</reference>
<keyword evidence="3" id="KW-0131">Cell cycle</keyword>
<feature type="repeat" description="WD" evidence="4">
    <location>
        <begin position="289"/>
        <end position="324"/>
    </location>
</feature>
<dbReference type="Proteomes" id="UP000692954">
    <property type="component" value="Unassembled WGS sequence"/>
</dbReference>
<dbReference type="GO" id="GO:1905786">
    <property type="term" value="P:positive regulation of anaphase-promoting complex-dependent catabolic process"/>
    <property type="evidence" value="ECO:0007669"/>
    <property type="project" value="TreeGrafter"/>
</dbReference>
<evidence type="ECO:0000256" key="1">
    <source>
        <dbReference type="ARBA" id="ARBA00022574"/>
    </source>
</evidence>
<gene>
    <name evidence="5" type="ORF">PSON_ATCC_30995.1.T0300114</name>
</gene>
<dbReference type="AlphaFoldDB" id="A0A8S1LWD6"/>
<dbReference type="PANTHER" id="PTHR19918">
    <property type="entry name" value="CELL DIVISION CYCLE 20 CDC20 FIZZY -RELATED"/>
    <property type="match status" value="1"/>
</dbReference>
<organism evidence="5 6">
    <name type="scientific">Paramecium sonneborni</name>
    <dbReference type="NCBI Taxonomy" id="65129"/>
    <lineage>
        <taxon>Eukaryota</taxon>
        <taxon>Sar</taxon>
        <taxon>Alveolata</taxon>
        <taxon>Ciliophora</taxon>
        <taxon>Intramacronucleata</taxon>
        <taxon>Oligohymenophorea</taxon>
        <taxon>Peniculida</taxon>
        <taxon>Parameciidae</taxon>
        <taxon>Paramecium</taxon>
    </lineage>
</organism>
<evidence type="ECO:0000256" key="2">
    <source>
        <dbReference type="ARBA" id="ARBA00022737"/>
    </source>
</evidence>
<accession>A0A8S1LWD6</accession>
<dbReference type="PANTHER" id="PTHR19918:SF1">
    <property type="entry name" value="FIZZY-RELATED PROTEIN HOMOLOG"/>
    <property type="match status" value="1"/>
</dbReference>
<keyword evidence="1 4" id="KW-0853">WD repeat</keyword>
<comment type="caution">
    <text evidence="5">The sequence shown here is derived from an EMBL/GenBank/DDBJ whole genome shotgun (WGS) entry which is preliminary data.</text>
</comment>
<protein>
    <recommendedName>
        <fullName evidence="7">Anaphase-promoting complex subunit 4 WD40 domain-containing protein</fullName>
    </recommendedName>
</protein>
<dbReference type="InterPro" id="IPR001680">
    <property type="entry name" value="WD40_rpt"/>
</dbReference>
<dbReference type="GO" id="GO:0010997">
    <property type="term" value="F:anaphase-promoting complex binding"/>
    <property type="evidence" value="ECO:0007669"/>
    <property type="project" value="InterPro"/>
</dbReference>
<dbReference type="OrthoDB" id="284841at2759"/>
<dbReference type="PROSITE" id="PS50294">
    <property type="entry name" value="WD_REPEATS_REGION"/>
    <property type="match status" value="1"/>
</dbReference>
<evidence type="ECO:0000313" key="5">
    <source>
        <dbReference type="EMBL" id="CAD8073078.1"/>
    </source>
</evidence>